<dbReference type="PhylomeDB" id="V7C1H2"/>
<dbReference type="PANTHER" id="PTHR33564:SF31">
    <property type="entry name" value="PROTEIN, PUTATIVE-RELATED"/>
    <property type="match status" value="1"/>
</dbReference>
<feature type="compositionally biased region" description="Basic and acidic residues" evidence="1">
    <location>
        <begin position="65"/>
        <end position="91"/>
    </location>
</feature>
<gene>
    <name evidence="3" type="ORF">PHAVU_005G177400g</name>
</gene>
<dbReference type="Proteomes" id="UP000000226">
    <property type="component" value="Chromosome 5"/>
</dbReference>
<evidence type="ECO:0000313" key="4">
    <source>
        <dbReference type="Proteomes" id="UP000000226"/>
    </source>
</evidence>
<keyword evidence="2" id="KW-0812">Transmembrane</keyword>
<evidence type="ECO:0000256" key="2">
    <source>
        <dbReference type="SAM" id="Phobius"/>
    </source>
</evidence>
<dbReference type="EMBL" id="CM002292">
    <property type="protein sequence ID" value="ESW22741.1"/>
    <property type="molecule type" value="Genomic_DNA"/>
</dbReference>
<keyword evidence="4" id="KW-1185">Reference proteome</keyword>
<organism evidence="3 4">
    <name type="scientific">Phaseolus vulgaris</name>
    <name type="common">Kidney bean</name>
    <name type="synonym">French bean</name>
    <dbReference type="NCBI Taxonomy" id="3885"/>
    <lineage>
        <taxon>Eukaryota</taxon>
        <taxon>Viridiplantae</taxon>
        <taxon>Streptophyta</taxon>
        <taxon>Embryophyta</taxon>
        <taxon>Tracheophyta</taxon>
        <taxon>Spermatophyta</taxon>
        <taxon>Magnoliopsida</taxon>
        <taxon>eudicotyledons</taxon>
        <taxon>Gunneridae</taxon>
        <taxon>Pentapetalae</taxon>
        <taxon>rosids</taxon>
        <taxon>fabids</taxon>
        <taxon>Fabales</taxon>
        <taxon>Fabaceae</taxon>
        <taxon>Papilionoideae</taxon>
        <taxon>50 kb inversion clade</taxon>
        <taxon>NPAAA clade</taxon>
        <taxon>indigoferoid/millettioid clade</taxon>
        <taxon>Phaseoleae</taxon>
        <taxon>Phaseolus</taxon>
    </lineage>
</organism>
<dbReference type="OrthoDB" id="695890at2759"/>
<sequence length="120" mass="13790">MASISQGLVLTSAMLLSTTLLYVAFSRQKSNLSFRVHHSNKPTLRSCLYSEEKKREKKKTKKKVKFADSVKKEGRERTEEKRASNNCRDETSDCTGMPANRVALYNGILRERVHRTECSY</sequence>
<evidence type="ECO:0000256" key="1">
    <source>
        <dbReference type="SAM" id="MobiDB-lite"/>
    </source>
</evidence>
<dbReference type="STRING" id="3885.V7C1H2"/>
<accession>V7C1H2</accession>
<evidence type="ECO:0000313" key="3">
    <source>
        <dbReference type="EMBL" id="ESW22741.1"/>
    </source>
</evidence>
<proteinExistence type="predicted"/>
<reference evidence="4" key="1">
    <citation type="journal article" date="2014" name="Nat. Genet.">
        <title>A reference genome for common bean and genome-wide analysis of dual domestications.</title>
        <authorList>
            <person name="Schmutz J."/>
            <person name="McClean P.E."/>
            <person name="Mamidi S."/>
            <person name="Wu G.A."/>
            <person name="Cannon S.B."/>
            <person name="Grimwood J."/>
            <person name="Jenkins J."/>
            <person name="Shu S."/>
            <person name="Song Q."/>
            <person name="Chavarro C."/>
            <person name="Torres-Torres M."/>
            <person name="Geffroy V."/>
            <person name="Moghaddam S.M."/>
            <person name="Gao D."/>
            <person name="Abernathy B."/>
            <person name="Barry K."/>
            <person name="Blair M."/>
            <person name="Brick M.A."/>
            <person name="Chovatia M."/>
            <person name="Gepts P."/>
            <person name="Goodstein D.M."/>
            <person name="Gonzales M."/>
            <person name="Hellsten U."/>
            <person name="Hyten D.L."/>
            <person name="Jia G."/>
            <person name="Kelly J.D."/>
            <person name="Kudrna D."/>
            <person name="Lee R."/>
            <person name="Richard M.M."/>
            <person name="Miklas P.N."/>
            <person name="Osorno J.M."/>
            <person name="Rodrigues J."/>
            <person name="Thareau V."/>
            <person name="Urrea C.A."/>
            <person name="Wang M."/>
            <person name="Yu Y."/>
            <person name="Zhang M."/>
            <person name="Wing R.A."/>
            <person name="Cregan P.B."/>
            <person name="Rokhsar D.S."/>
            <person name="Jackson S.A."/>
        </authorList>
    </citation>
    <scope>NUCLEOTIDE SEQUENCE [LARGE SCALE GENOMIC DNA]</scope>
    <source>
        <strain evidence="4">cv. G19833</strain>
    </source>
</reference>
<feature type="compositionally biased region" description="Basic residues" evidence="1">
    <location>
        <begin position="55"/>
        <end position="64"/>
    </location>
</feature>
<keyword evidence="2" id="KW-0472">Membrane</keyword>
<feature type="transmembrane region" description="Helical" evidence="2">
    <location>
        <begin position="6"/>
        <end position="25"/>
    </location>
</feature>
<name>V7C1H2_PHAVU</name>
<dbReference type="Gramene" id="ESW22741">
    <property type="protein sequence ID" value="ESW22741"/>
    <property type="gene ID" value="PHAVU_005G177400g"/>
</dbReference>
<dbReference type="PANTHER" id="PTHR33564">
    <property type="entry name" value="TRANSMEMBRANE PROTEIN"/>
    <property type="match status" value="1"/>
</dbReference>
<feature type="region of interest" description="Disordered" evidence="1">
    <location>
        <begin position="51"/>
        <end position="92"/>
    </location>
</feature>
<dbReference type="AlphaFoldDB" id="V7C1H2"/>
<keyword evidence="2" id="KW-1133">Transmembrane helix</keyword>
<protein>
    <submittedName>
        <fullName evidence="3">Uncharacterized protein</fullName>
    </submittedName>
</protein>
<dbReference type="OMA" id="YRKEQHN"/>
<dbReference type="eggNOG" id="ENOG502S4PX">
    <property type="taxonomic scope" value="Eukaryota"/>
</dbReference>